<feature type="compositionally biased region" description="Basic and acidic residues" evidence="2">
    <location>
        <begin position="813"/>
        <end position="830"/>
    </location>
</feature>
<feature type="compositionally biased region" description="Basic and acidic residues" evidence="2">
    <location>
        <begin position="580"/>
        <end position="606"/>
    </location>
</feature>
<organism evidence="3 4">
    <name type="scientific">Laodelphax striatellus</name>
    <name type="common">Small brown planthopper</name>
    <name type="synonym">Delphax striatella</name>
    <dbReference type="NCBI Taxonomy" id="195883"/>
    <lineage>
        <taxon>Eukaryota</taxon>
        <taxon>Metazoa</taxon>
        <taxon>Ecdysozoa</taxon>
        <taxon>Arthropoda</taxon>
        <taxon>Hexapoda</taxon>
        <taxon>Insecta</taxon>
        <taxon>Pterygota</taxon>
        <taxon>Neoptera</taxon>
        <taxon>Paraneoptera</taxon>
        <taxon>Hemiptera</taxon>
        <taxon>Auchenorrhyncha</taxon>
        <taxon>Fulgoroidea</taxon>
        <taxon>Delphacidae</taxon>
        <taxon>Criomorphinae</taxon>
        <taxon>Laodelphax</taxon>
    </lineage>
</organism>
<feature type="region of interest" description="Disordered" evidence="2">
    <location>
        <begin position="1236"/>
        <end position="1549"/>
    </location>
</feature>
<feature type="region of interest" description="Disordered" evidence="2">
    <location>
        <begin position="356"/>
        <end position="402"/>
    </location>
</feature>
<feature type="compositionally biased region" description="Polar residues" evidence="2">
    <location>
        <begin position="465"/>
        <end position="474"/>
    </location>
</feature>
<feature type="compositionally biased region" description="Basic and acidic residues" evidence="2">
    <location>
        <begin position="1082"/>
        <end position="1108"/>
    </location>
</feature>
<feature type="compositionally biased region" description="Basic and acidic residues" evidence="2">
    <location>
        <begin position="1384"/>
        <end position="1394"/>
    </location>
</feature>
<feature type="compositionally biased region" description="Basic and acidic residues" evidence="2">
    <location>
        <begin position="1324"/>
        <end position="1344"/>
    </location>
</feature>
<feature type="compositionally biased region" description="Low complexity" evidence="2">
    <location>
        <begin position="802"/>
        <end position="812"/>
    </location>
</feature>
<feature type="compositionally biased region" description="Basic and acidic residues" evidence="2">
    <location>
        <begin position="1277"/>
        <end position="1306"/>
    </location>
</feature>
<feature type="compositionally biased region" description="Basic and acidic residues" evidence="2">
    <location>
        <begin position="891"/>
        <end position="922"/>
    </location>
</feature>
<feature type="compositionally biased region" description="Basic and acidic residues" evidence="2">
    <location>
        <begin position="960"/>
        <end position="978"/>
    </location>
</feature>
<feature type="region of interest" description="Disordered" evidence="2">
    <location>
        <begin position="86"/>
        <end position="152"/>
    </location>
</feature>
<sequence>MEDCCIIEDDDANDAGGANKGEGEKENADSEDEGKAEDQNVDFFWIDPTQSFLTDTKEICKMQVPKIPIVCNLQAEMAAFEESIGATQPKLSDSEEQRPLLNVPAQKTVPDTKDDDKQNDDRMPHPKNTLADRTHIDGNEKHQTSQLNPSAPEKLIKADVHKLVAANLEKEDKELENLNKNLMDIIGNFMSKVQGSGDSSSQALQTSGDSIDPLNTDTDLIPKPIDVLDSSVACPIEVHDDYHHLDPQDRPHYTNQSGIPEPQFIEYVTPAGATEALTDALLPGSTHSLYAQNPSKYHSQIPGQSADVYQQAFDPQGVPIYPYHGQVPPSVIPYSEQGTALVDPYSGQYVPNTLLPGYDVGADADHSPDHYSDNEEPSSAPCVGPPEPQANTETVKKPFMTAEEIRLHRKEYLRKKREEELKRTLSANPDPAPQPTSTTDKQHHSDPSNVAQSKFKPELSRIDQKPTSSKSNQPKGPISKFMIPKRNDKSKEGKESELNPTNPFAPNPKFFMKKSNASSTLEIKTKPDSNKLDKHFYNELKSKYEFKSKTHGSPICDNSISSTTDKDSPNPSKKKKLSSKFKESHKDDRYSKKVTDRQKLEKKKEVSSATLARKLLSSDEEDSVENKPKLDQKIHDKVSDGPKSSSVSQSNSSHSANVIEKYPFVTDHLSRKAISCKCFVKLVNIFWDEKKSMTIDEMNEKLPRLVKKELDLLRKNRILDEPANLEEGLPDFSSSGQEPGHPDSTLGKNTEIVIESKQDQEVDDVTKPIDDKAEDLLSQKDIGEALKCEIDVAGSLEKEGKTSSVSNTSNVSEGKECIPTDAEEKLKTSDNQEMQETSLKQIPKSTEEGISEASRTKVPCLIVDETTAIKETSTSLEDDALVKSNELDTSQEEKIPDCIDSSYKSKIEKKEEPNNEYEKESLESTSKSTIEREDGKEELHDECSKESDSQHQKKKKRKDSLKNAEEGAKEEPHIECSKESLSCDSQLQKKTKRKNSLENAQENKRKTSSGTINDSSSDARAELTRKDLDEIWNDGVSDGFEAEDHVFDHDDSDLEEKMSEKSCSNENLDKSNVEGNSNDSSKIVEKSSKIEEENSKVQEPGIPEKDLQELPVSENYKRDNADNKKETHASEISIEVEASDHKELSQSNVIIENKGKTEDDKKIPLSTNESSILAENKIESSKNITISPDQKSSMNCSVKVIDIFWKEKKSLSHEEFQTILPTLIEDIMRKLKISTKVQKINEKKSENKKKKKQKKDAEDEDKDKSYAPPLVTKGQKKFYEKDVKTHSNKFKDYKKKMEKESSENLRKKSGISREFISSSDSDDDIIKRKSVDGDKKSENEKQNLDEVIPVSRDKDSFKLQEKSDKHRHKKEKKKKRKKTHRERSRSTSDVRSEREDENPPLEKPVESDNSSDDEHISSKAKKASRLERREHKKKKRDERKEKKKKDDEFSKREFAPQSNPNTCNENELQIPDKHDNTVDICHVATDKEKVLENENKNDGRRQDSTSSSHSKKRKKKTEKSDQLSKKKKKICSSNPNSDDEKGDSTIQNLCNQETGKNIVEEVFSMEERTQIFSDSEEECTKTESPLILSVISDEIKNADSIKDTVSNIIDSLSIECSPKKKNCSSSIVADTDTKDSKDQSSHSETSNDNVVRAHLQLVVDEESSLSNSVGLEGIEKRPAPEEVQKDLAELDKKMEEIEKIVHNQLESAPILSAEQPSTTSKEIETNSFCFECILCKNTFSTDSAAHNYSEKVSAFCKPCYDNLYKERFDSWRQSLK</sequence>
<feature type="compositionally biased region" description="Low complexity" evidence="2">
    <location>
        <begin position="644"/>
        <end position="655"/>
    </location>
</feature>
<feature type="compositionally biased region" description="Basic residues" evidence="2">
    <location>
        <begin position="1365"/>
        <end position="1383"/>
    </location>
</feature>
<feature type="compositionally biased region" description="Basic and acidic residues" evidence="2">
    <location>
        <begin position="1042"/>
        <end position="1060"/>
    </location>
</feature>
<feature type="compositionally biased region" description="Basic and acidic residues" evidence="2">
    <location>
        <begin position="455"/>
        <end position="464"/>
    </location>
</feature>
<feature type="compositionally biased region" description="Basic and acidic residues" evidence="2">
    <location>
        <begin position="1351"/>
        <end position="1364"/>
    </location>
</feature>
<comment type="caution">
    <text evidence="3">The sequence shown here is derived from an EMBL/GenBank/DDBJ whole genome shotgun (WGS) entry which is preliminary data.</text>
</comment>
<feature type="compositionally biased region" description="Basic and acidic residues" evidence="2">
    <location>
        <begin position="929"/>
        <end position="951"/>
    </location>
</feature>
<feature type="compositionally biased region" description="Basic and acidic residues" evidence="2">
    <location>
        <begin position="1153"/>
        <end position="1163"/>
    </location>
</feature>
<feature type="compositionally biased region" description="Basic and acidic residues" evidence="2">
    <location>
        <begin position="523"/>
        <end position="533"/>
    </location>
</feature>
<feature type="compositionally biased region" description="Polar residues" evidence="2">
    <location>
        <begin position="1456"/>
        <end position="1467"/>
    </location>
</feature>
<feature type="compositionally biased region" description="Acidic residues" evidence="2">
    <location>
        <begin position="1"/>
        <end position="13"/>
    </location>
</feature>
<evidence type="ECO:0000256" key="2">
    <source>
        <dbReference type="SAM" id="MobiDB-lite"/>
    </source>
</evidence>
<gene>
    <name evidence="3" type="ORF">LSTR_LSTR003140</name>
</gene>
<dbReference type="EMBL" id="QKKF02023479">
    <property type="protein sequence ID" value="RZF37729.1"/>
    <property type="molecule type" value="Genomic_DNA"/>
</dbReference>
<name>A0A482WVS1_LAOST</name>
<keyword evidence="4" id="KW-1185">Reference proteome</keyword>
<dbReference type="Proteomes" id="UP000291343">
    <property type="component" value="Unassembled WGS sequence"/>
</dbReference>
<feature type="compositionally biased region" description="Polar residues" evidence="2">
    <location>
        <begin position="979"/>
        <end position="988"/>
    </location>
</feature>
<feature type="compositionally biased region" description="Basic and acidic residues" evidence="2">
    <location>
        <begin position="110"/>
        <end position="143"/>
    </location>
</feature>
<feature type="coiled-coil region" evidence="1">
    <location>
        <begin position="161"/>
        <end position="188"/>
    </location>
</feature>
<evidence type="ECO:0000313" key="3">
    <source>
        <dbReference type="EMBL" id="RZF37729.1"/>
    </source>
</evidence>
<feature type="compositionally biased region" description="Basic and acidic residues" evidence="2">
    <location>
        <begin position="1438"/>
        <end position="1454"/>
    </location>
</feature>
<feature type="region of interest" description="Disordered" evidence="2">
    <location>
        <begin position="422"/>
        <end position="533"/>
    </location>
</feature>
<feature type="region of interest" description="Disordered" evidence="2">
    <location>
        <begin position="1"/>
        <end position="42"/>
    </location>
</feature>
<feature type="compositionally biased region" description="Basic and acidic residues" evidence="2">
    <location>
        <begin position="363"/>
        <end position="373"/>
    </location>
</feature>
<feature type="compositionally biased region" description="Basic and acidic residues" evidence="2">
    <location>
        <begin position="485"/>
        <end position="497"/>
    </location>
</feature>
<accession>A0A482WVS1</accession>
<feature type="compositionally biased region" description="Basic and acidic residues" evidence="2">
    <location>
        <begin position="1115"/>
        <end position="1129"/>
    </location>
</feature>
<protein>
    <submittedName>
        <fullName evidence="3">Uncharacterized protein</fullName>
    </submittedName>
</protein>
<proteinExistence type="predicted"/>
<feature type="region of interest" description="Disordered" evidence="2">
    <location>
        <begin position="1039"/>
        <end position="1168"/>
    </location>
</feature>
<reference evidence="3 4" key="1">
    <citation type="journal article" date="2017" name="Gigascience">
        <title>Genome sequence of the small brown planthopper, Laodelphax striatellus.</title>
        <authorList>
            <person name="Zhu J."/>
            <person name="Jiang F."/>
            <person name="Wang X."/>
            <person name="Yang P."/>
            <person name="Bao Y."/>
            <person name="Zhao W."/>
            <person name="Wang W."/>
            <person name="Lu H."/>
            <person name="Wang Q."/>
            <person name="Cui N."/>
            <person name="Li J."/>
            <person name="Chen X."/>
            <person name="Luo L."/>
            <person name="Yu J."/>
            <person name="Kang L."/>
            <person name="Cui F."/>
        </authorList>
    </citation>
    <scope>NUCLEOTIDE SEQUENCE [LARGE SCALE GENOMIC DNA]</scope>
    <source>
        <strain evidence="3">Lst14</strain>
    </source>
</reference>
<feature type="compositionally biased region" description="Polar residues" evidence="2">
    <location>
        <begin position="831"/>
        <end position="844"/>
    </location>
</feature>
<feature type="compositionally biased region" description="Basic and acidic residues" evidence="2">
    <location>
        <begin position="624"/>
        <end position="640"/>
    </location>
</feature>
<feature type="compositionally biased region" description="Basic and acidic residues" evidence="2">
    <location>
        <begin position="1631"/>
        <end position="1641"/>
    </location>
</feature>
<evidence type="ECO:0000313" key="4">
    <source>
        <dbReference type="Proteomes" id="UP000291343"/>
    </source>
</evidence>
<feature type="region of interest" description="Disordered" evidence="2">
    <location>
        <begin position="724"/>
        <end position="747"/>
    </location>
</feature>
<dbReference type="InParanoid" id="A0A482WVS1"/>
<evidence type="ECO:0000256" key="1">
    <source>
        <dbReference type="SAM" id="Coils"/>
    </source>
</evidence>
<dbReference type="OrthoDB" id="10636398at2759"/>
<feature type="region of interest" description="Disordered" evidence="2">
    <location>
        <begin position="1622"/>
        <end position="1649"/>
    </location>
</feature>
<feature type="compositionally biased region" description="Basic and acidic residues" evidence="2">
    <location>
        <begin position="1484"/>
        <end position="1503"/>
    </location>
</feature>
<feature type="region of interest" description="Disordered" evidence="2">
    <location>
        <begin position="797"/>
        <end position="1021"/>
    </location>
</feature>
<keyword evidence="1" id="KW-0175">Coiled coil</keyword>
<feature type="region of interest" description="Disordered" evidence="2">
    <location>
        <begin position="547"/>
        <end position="655"/>
    </location>
</feature>